<keyword evidence="3" id="KW-1185">Reference proteome</keyword>
<dbReference type="EMBL" id="JAAMPC010000071">
    <property type="protein sequence ID" value="KAG2244595.1"/>
    <property type="molecule type" value="Genomic_DNA"/>
</dbReference>
<evidence type="ECO:0000313" key="3">
    <source>
        <dbReference type="Proteomes" id="UP000886595"/>
    </source>
</evidence>
<evidence type="ECO:0000259" key="1">
    <source>
        <dbReference type="Pfam" id="PF24925"/>
    </source>
</evidence>
<protein>
    <recommendedName>
        <fullName evidence="1">DUF7746 domain-containing protein</fullName>
    </recommendedName>
</protein>
<dbReference type="Pfam" id="PF24925">
    <property type="entry name" value="DUF7746"/>
    <property type="match status" value="1"/>
</dbReference>
<dbReference type="PANTHER" id="PTHR33054">
    <property type="entry name" value="CCHC-TYPE DOMAIN-CONTAINING PROTEIN"/>
    <property type="match status" value="1"/>
</dbReference>
<dbReference type="Proteomes" id="UP000886595">
    <property type="component" value="Unassembled WGS sequence"/>
</dbReference>
<feature type="domain" description="DUF7746" evidence="1">
    <location>
        <begin position="1"/>
        <end position="53"/>
    </location>
</feature>
<dbReference type="InterPro" id="IPR056648">
    <property type="entry name" value="DUF7746"/>
</dbReference>
<proteinExistence type="predicted"/>
<name>A0A8X7P4V9_BRACI</name>
<dbReference type="OrthoDB" id="1735266at2759"/>
<evidence type="ECO:0000313" key="2">
    <source>
        <dbReference type="EMBL" id="KAG2244595.1"/>
    </source>
</evidence>
<accession>A0A8X7P4V9</accession>
<dbReference type="Pfam" id="PF22909">
    <property type="entry name" value="Caulimovir_coat_dom"/>
    <property type="match status" value="1"/>
</dbReference>
<organism evidence="2 3">
    <name type="scientific">Brassica carinata</name>
    <name type="common">Ethiopian mustard</name>
    <name type="synonym">Abyssinian cabbage</name>
    <dbReference type="NCBI Taxonomy" id="52824"/>
    <lineage>
        <taxon>Eukaryota</taxon>
        <taxon>Viridiplantae</taxon>
        <taxon>Streptophyta</taxon>
        <taxon>Embryophyta</taxon>
        <taxon>Tracheophyta</taxon>
        <taxon>Spermatophyta</taxon>
        <taxon>Magnoliopsida</taxon>
        <taxon>eudicotyledons</taxon>
        <taxon>Gunneridae</taxon>
        <taxon>Pentapetalae</taxon>
        <taxon>rosids</taxon>
        <taxon>malvids</taxon>
        <taxon>Brassicales</taxon>
        <taxon>Brassicaceae</taxon>
        <taxon>Brassiceae</taxon>
        <taxon>Brassica</taxon>
    </lineage>
</organism>
<comment type="caution">
    <text evidence="2">The sequence shown here is derived from an EMBL/GenBank/DDBJ whole genome shotgun (WGS) entry which is preliminary data.</text>
</comment>
<dbReference type="AlphaFoldDB" id="A0A8X7P4V9"/>
<sequence>MDANAYRTQIGNEDKTVAELLIDGFSGQLKGWWDNYLTNQQQIEILDSIKMDEDNVPILDNLGNTQQDDVATLVIAITFHFIGDPSVLRDKNAELLSNLKCKKLSDFQWYKNTFLTRVLLRQDSNQPFWKEKFLVGLPTFLGDKVRNKIRDSMGTQIIDYDDFTYGELISIIQQEGLRICQDLKLQKHLKWELKRTKVELGSFCKQFEIDPNKGRKSCVGDCNKNYYSTKISLENIL</sequence>
<reference evidence="2 3" key="1">
    <citation type="submission" date="2020-02" db="EMBL/GenBank/DDBJ databases">
        <authorList>
            <person name="Ma Q."/>
            <person name="Huang Y."/>
            <person name="Song X."/>
            <person name="Pei D."/>
        </authorList>
    </citation>
    <scope>NUCLEOTIDE SEQUENCE [LARGE SCALE GENOMIC DNA]</scope>
    <source>
        <strain evidence="2">Sxm20200214</strain>
        <tissue evidence="2">Leaf</tissue>
    </source>
</reference>
<dbReference type="PANTHER" id="PTHR33054:SF9">
    <property type="entry name" value="CCHC-TYPE DOMAIN-CONTAINING PROTEIN"/>
    <property type="match status" value="1"/>
</dbReference>
<gene>
    <name evidence="2" type="ORF">Bca52824_093562</name>
</gene>